<evidence type="ECO:0000256" key="1">
    <source>
        <dbReference type="ARBA" id="ARBA00004196"/>
    </source>
</evidence>
<protein>
    <submittedName>
        <fullName evidence="7">Peptide ABC transporter substrate-binding protein</fullName>
    </submittedName>
</protein>
<accession>A0A9D2LHG0</accession>
<dbReference type="CDD" id="cd08504">
    <property type="entry name" value="PBP2_OppA"/>
    <property type="match status" value="1"/>
</dbReference>
<evidence type="ECO:0000256" key="5">
    <source>
        <dbReference type="SAM" id="SignalP"/>
    </source>
</evidence>
<dbReference type="GO" id="GO:1904680">
    <property type="term" value="F:peptide transmembrane transporter activity"/>
    <property type="evidence" value="ECO:0007669"/>
    <property type="project" value="TreeGrafter"/>
</dbReference>
<dbReference type="EMBL" id="DWZJ01000029">
    <property type="protein sequence ID" value="HJB12797.1"/>
    <property type="molecule type" value="Genomic_DNA"/>
</dbReference>
<dbReference type="GO" id="GO:0043190">
    <property type="term" value="C:ATP-binding cassette (ABC) transporter complex"/>
    <property type="evidence" value="ECO:0007669"/>
    <property type="project" value="InterPro"/>
</dbReference>
<dbReference type="Gene3D" id="3.10.105.10">
    <property type="entry name" value="Dipeptide-binding Protein, Domain 3"/>
    <property type="match status" value="1"/>
</dbReference>
<dbReference type="GO" id="GO:0030313">
    <property type="term" value="C:cell envelope"/>
    <property type="evidence" value="ECO:0007669"/>
    <property type="project" value="UniProtKB-SubCell"/>
</dbReference>
<dbReference type="InterPro" id="IPR000914">
    <property type="entry name" value="SBP_5_dom"/>
</dbReference>
<keyword evidence="3" id="KW-0813">Transport</keyword>
<evidence type="ECO:0000256" key="2">
    <source>
        <dbReference type="ARBA" id="ARBA00005695"/>
    </source>
</evidence>
<dbReference type="GO" id="GO:0042597">
    <property type="term" value="C:periplasmic space"/>
    <property type="evidence" value="ECO:0007669"/>
    <property type="project" value="UniProtKB-ARBA"/>
</dbReference>
<dbReference type="InterPro" id="IPR030678">
    <property type="entry name" value="Peptide/Ni-bd"/>
</dbReference>
<comment type="similarity">
    <text evidence="2">Belongs to the bacterial solute-binding protein 5 family.</text>
</comment>
<dbReference type="GO" id="GO:0015833">
    <property type="term" value="P:peptide transport"/>
    <property type="evidence" value="ECO:0007669"/>
    <property type="project" value="TreeGrafter"/>
</dbReference>
<dbReference type="InterPro" id="IPR039424">
    <property type="entry name" value="SBP_5"/>
</dbReference>
<organism evidence="7 8">
    <name type="scientific">Candidatus Oscillibacter excrementigallinarum</name>
    <dbReference type="NCBI Taxonomy" id="2838716"/>
    <lineage>
        <taxon>Bacteria</taxon>
        <taxon>Bacillati</taxon>
        <taxon>Bacillota</taxon>
        <taxon>Clostridia</taxon>
        <taxon>Eubacteriales</taxon>
        <taxon>Oscillospiraceae</taxon>
        <taxon>Oscillibacter</taxon>
    </lineage>
</organism>
<dbReference type="PROSITE" id="PS51257">
    <property type="entry name" value="PROKAR_LIPOPROTEIN"/>
    <property type="match status" value="1"/>
</dbReference>
<feature type="signal peptide" evidence="5">
    <location>
        <begin position="1"/>
        <end position="22"/>
    </location>
</feature>
<keyword evidence="4 5" id="KW-0732">Signal</keyword>
<name>A0A9D2LHG0_9FIRM</name>
<dbReference type="Pfam" id="PF00496">
    <property type="entry name" value="SBP_bac_5"/>
    <property type="match status" value="1"/>
</dbReference>
<feature type="domain" description="Solute-binding protein family 5" evidence="6">
    <location>
        <begin position="80"/>
        <end position="481"/>
    </location>
</feature>
<reference evidence="7" key="1">
    <citation type="journal article" date="2021" name="PeerJ">
        <title>Extensive microbial diversity within the chicken gut microbiome revealed by metagenomics and culture.</title>
        <authorList>
            <person name="Gilroy R."/>
            <person name="Ravi A."/>
            <person name="Getino M."/>
            <person name="Pursley I."/>
            <person name="Horton D.L."/>
            <person name="Alikhan N.F."/>
            <person name="Baker D."/>
            <person name="Gharbi K."/>
            <person name="Hall N."/>
            <person name="Watson M."/>
            <person name="Adriaenssens E.M."/>
            <person name="Foster-Nyarko E."/>
            <person name="Jarju S."/>
            <person name="Secka A."/>
            <person name="Antonio M."/>
            <person name="Oren A."/>
            <person name="Chaudhuri R.R."/>
            <person name="La Ragione R."/>
            <person name="Hildebrand F."/>
            <person name="Pallen M.J."/>
        </authorList>
    </citation>
    <scope>NUCLEOTIDE SEQUENCE</scope>
    <source>
        <strain evidence="7">ChiBcec18-1249</strain>
    </source>
</reference>
<comment type="caution">
    <text evidence="7">The sequence shown here is derived from an EMBL/GenBank/DDBJ whole genome shotgun (WGS) entry which is preliminary data.</text>
</comment>
<dbReference type="AlphaFoldDB" id="A0A9D2LHG0"/>
<dbReference type="PIRSF" id="PIRSF002741">
    <property type="entry name" value="MppA"/>
    <property type="match status" value="1"/>
</dbReference>
<dbReference type="PANTHER" id="PTHR30290">
    <property type="entry name" value="PERIPLASMIC BINDING COMPONENT OF ABC TRANSPORTER"/>
    <property type="match status" value="1"/>
</dbReference>
<evidence type="ECO:0000259" key="6">
    <source>
        <dbReference type="Pfam" id="PF00496"/>
    </source>
</evidence>
<comment type="subcellular location">
    <subcellularLocation>
        <location evidence="1">Cell envelope</location>
    </subcellularLocation>
</comment>
<dbReference type="SUPFAM" id="SSF53850">
    <property type="entry name" value="Periplasmic binding protein-like II"/>
    <property type="match status" value="1"/>
</dbReference>
<dbReference type="PANTHER" id="PTHR30290:SF10">
    <property type="entry name" value="PERIPLASMIC OLIGOPEPTIDE-BINDING PROTEIN-RELATED"/>
    <property type="match status" value="1"/>
</dbReference>
<evidence type="ECO:0000313" key="7">
    <source>
        <dbReference type="EMBL" id="HJB12797.1"/>
    </source>
</evidence>
<dbReference type="Proteomes" id="UP000823824">
    <property type="component" value="Unassembled WGS sequence"/>
</dbReference>
<evidence type="ECO:0000256" key="3">
    <source>
        <dbReference type="ARBA" id="ARBA00022448"/>
    </source>
</evidence>
<evidence type="ECO:0000313" key="8">
    <source>
        <dbReference type="Proteomes" id="UP000823824"/>
    </source>
</evidence>
<reference evidence="7" key="2">
    <citation type="submission" date="2021-04" db="EMBL/GenBank/DDBJ databases">
        <authorList>
            <person name="Gilroy R."/>
        </authorList>
    </citation>
    <scope>NUCLEOTIDE SEQUENCE</scope>
    <source>
        <strain evidence="7">ChiBcec18-1249</strain>
    </source>
</reference>
<dbReference type="Gene3D" id="3.40.190.10">
    <property type="entry name" value="Periplasmic binding protein-like II"/>
    <property type="match status" value="1"/>
</dbReference>
<gene>
    <name evidence="7" type="ORF">H9787_03715</name>
</gene>
<dbReference type="Gene3D" id="3.90.76.10">
    <property type="entry name" value="Dipeptide-binding Protein, Domain 1"/>
    <property type="match status" value="1"/>
</dbReference>
<evidence type="ECO:0000256" key="4">
    <source>
        <dbReference type="ARBA" id="ARBA00022729"/>
    </source>
</evidence>
<sequence length="562" mass="59465">MKHWKRRLALLLAAALCAAALSGCGRSGDAMDLSVCVGGEPEELDPIYASETADQTVLVHLYENLMRKTAAGVTEGVARSAESEENADGTVTWTFQLRNAEWSDGRQVLAADFVYAWQRLANPANGSPSASLLSVVAGYDAVRETGDPALLQVTAEDDRTLVVVLNGNYSWFLSEVCTSPATMPLRQDLVDGTVEPEETAEAAGEETAEAEPGAAEATPWWSDLSALVTNGPYQVSGYQAGETLTLAASETYHDDISGPQTLTFHFAETAEEGQALYDAGTVDFLGALPEERLAALAEEESPALTPELGVQTVIFNCAQDTLMDARVRLALSLVIDRAAAAEAAGPAARAAEGLIPPGVPESEEADFRATGGALLDNAPEHREKLAEQARALLEEAGYANVQDLGQLEYLYVDEGNGAAVARTLVDAWRSALGLQVTARAVTAEELAAALGDGTFSLAGTEVRALGNDAECFLLQWASTSQENVSRYANSAYDTLLSVIAGAEDETARLGCLHDAEALLLEEGAVAPLYTTVTAWTLRDGLTGVLRDGRGWFSFAAVIPRSE</sequence>
<feature type="chain" id="PRO_5039248717" evidence="5">
    <location>
        <begin position="23"/>
        <end position="562"/>
    </location>
</feature>
<proteinExistence type="inferred from homology"/>